<evidence type="ECO:0000256" key="2">
    <source>
        <dbReference type="ARBA" id="ARBA00023141"/>
    </source>
</evidence>
<dbReference type="OrthoDB" id="9776868at2"/>
<name>A0A7J5BDW7_9MICO</name>
<dbReference type="GO" id="GO:0019632">
    <property type="term" value="P:shikimate metabolic process"/>
    <property type="evidence" value="ECO:0007669"/>
    <property type="project" value="TreeGrafter"/>
</dbReference>
<dbReference type="GO" id="GO:0050661">
    <property type="term" value="F:NADP binding"/>
    <property type="evidence" value="ECO:0007669"/>
    <property type="project" value="TreeGrafter"/>
</dbReference>
<evidence type="ECO:0000256" key="1">
    <source>
        <dbReference type="ARBA" id="ARBA00004871"/>
    </source>
</evidence>
<keyword evidence="2" id="KW-0028">Amino-acid biosynthesis</keyword>
<evidence type="ECO:0000259" key="4">
    <source>
        <dbReference type="Pfam" id="PF08501"/>
    </source>
</evidence>
<dbReference type="GO" id="GO:0004764">
    <property type="term" value="F:shikimate 3-dehydrogenase (NADP+) activity"/>
    <property type="evidence" value="ECO:0007669"/>
    <property type="project" value="InterPro"/>
</dbReference>
<sequence>MSSPHRNSPYEVPTGFHTAQPPQGAAERRLAVLGSPIEHSRSPQLHLAAYQQLGLDWEYSRWEIPKGGLRDALRSRGQGWGGFSVTAPHKAEALEFVREASPDAIKSGAVNTIVFDSLDAQSGAIGENTDIPGALDAFAERGITSLRGRVDVLGSGGTASSLGIAAQRLGAEEVRIWGRRPEAAAALAGQLGDGATSGDLAQWELTAGVSAVIDTVPGGFAAEGIEIEPGRIPGVALFSAAYSPWPTPLASHWLAVEGRIVTGLDLLLHQAVRQVRLFTGLGVDQPLPDEAAVIAAMRASLSQGS</sequence>
<gene>
    <name evidence="5" type="ORF">F8O05_04570</name>
</gene>
<dbReference type="GO" id="GO:0005829">
    <property type="term" value="C:cytosol"/>
    <property type="evidence" value="ECO:0007669"/>
    <property type="project" value="TreeGrafter"/>
</dbReference>
<dbReference type="InterPro" id="IPR013708">
    <property type="entry name" value="Shikimate_DH-bd_N"/>
</dbReference>
<keyword evidence="6" id="KW-1185">Reference proteome</keyword>
<dbReference type="InterPro" id="IPR036291">
    <property type="entry name" value="NAD(P)-bd_dom_sf"/>
</dbReference>
<dbReference type="InterPro" id="IPR022893">
    <property type="entry name" value="Shikimate_DH_fam"/>
</dbReference>
<dbReference type="EMBL" id="WBKB01000002">
    <property type="protein sequence ID" value="KAB1644066.1"/>
    <property type="molecule type" value="Genomic_DNA"/>
</dbReference>
<dbReference type="Gene3D" id="3.40.50.10860">
    <property type="entry name" value="Leucine Dehydrogenase, chain A, domain 1"/>
    <property type="match status" value="1"/>
</dbReference>
<feature type="domain" description="Shikimate dehydrogenase substrate binding N-terminal" evidence="4">
    <location>
        <begin position="32"/>
        <end position="113"/>
    </location>
</feature>
<keyword evidence="2" id="KW-0057">Aromatic amino acid biosynthesis</keyword>
<evidence type="ECO:0000313" key="6">
    <source>
        <dbReference type="Proteomes" id="UP000433493"/>
    </source>
</evidence>
<protein>
    <submittedName>
        <fullName evidence="5">Shikimate dehydrogenase</fullName>
    </submittedName>
</protein>
<dbReference type="GO" id="GO:0009423">
    <property type="term" value="P:chorismate biosynthetic process"/>
    <property type="evidence" value="ECO:0007669"/>
    <property type="project" value="TreeGrafter"/>
</dbReference>
<dbReference type="AlphaFoldDB" id="A0A7J5BDW7"/>
<dbReference type="GO" id="GO:0009073">
    <property type="term" value="P:aromatic amino acid family biosynthetic process"/>
    <property type="evidence" value="ECO:0007669"/>
    <property type="project" value="UniProtKB-KW"/>
</dbReference>
<dbReference type="Gene3D" id="3.40.50.720">
    <property type="entry name" value="NAD(P)-binding Rossmann-like Domain"/>
    <property type="match status" value="1"/>
</dbReference>
<dbReference type="SUPFAM" id="SSF53223">
    <property type="entry name" value="Aminoacid dehydrogenase-like, N-terminal domain"/>
    <property type="match status" value="1"/>
</dbReference>
<feature type="region of interest" description="Disordered" evidence="3">
    <location>
        <begin position="1"/>
        <end position="25"/>
    </location>
</feature>
<proteinExistence type="predicted"/>
<dbReference type="InterPro" id="IPR046346">
    <property type="entry name" value="Aminoacid_DH-like_N_sf"/>
</dbReference>
<evidence type="ECO:0000313" key="5">
    <source>
        <dbReference type="EMBL" id="KAB1644066.1"/>
    </source>
</evidence>
<comment type="caution">
    <text evidence="5">The sequence shown here is derived from an EMBL/GenBank/DDBJ whole genome shotgun (WGS) entry which is preliminary data.</text>
</comment>
<dbReference type="Pfam" id="PF08501">
    <property type="entry name" value="Shikimate_dh_N"/>
    <property type="match status" value="1"/>
</dbReference>
<accession>A0A7J5BDW7</accession>
<organism evidence="5 6">
    <name type="scientific">Gulosibacter chungangensis</name>
    <dbReference type="NCBI Taxonomy" id="979746"/>
    <lineage>
        <taxon>Bacteria</taxon>
        <taxon>Bacillati</taxon>
        <taxon>Actinomycetota</taxon>
        <taxon>Actinomycetes</taxon>
        <taxon>Micrococcales</taxon>
        <taxon>Microbacteriaceae</taxon>
        <taxon>Gulosibacter</taxon>
    </lineage>
</organism>
<dbReference type="SUPFAM" id="SSF51735">
    <property type="entry name" value="NAD(P)-binding Rossmann-fold domains"/>
    <property type="match status" value="1"/>
</dbReference>
<dbReference type="RefSeq" id="WP_158051569.1">
    <property type="nucleotide sequence ID" value="NZ_WBKB01000002.1"/>
</dbReference>
<comment type="pathway">
    <text evidence="1">Metabolic intermediate biosynthesis; chorismate biosynthesis; chorismate from D-erythrose 4-phosphate and phosphoenolpyruvate: step 4/7.</text>
</comment>
<reference evidence="5 6" key="1">
    <citation type="submission" date="2019-09" db="EMBL/GenBank/DDBJ databases">
        <title>Phylogeny of genus Pseudoclavibacter and closely related genus.</title>
        <authorList>
            <person name="Li Y."/>
        </authorList>
    </citation>
    <scope>NUCLEOTIDE SEQUENCE [LARGE SCALE GENOMIC DNA]</scope>
    <source>
        <strain evidence="5 6">KCTC 13959</strain>
    </source>
</reference>
<dbReference type="PANTHER" id="PTHR21089">
    <property type="entry name" value="SHIKIMATE DEHYDROGENASE"/>
    <property type="match status" value="1"/>
</dbReference>
<dbReference type="PANTHER" id="PTHR21089:SF1">
    <property type="entry name" value="BIFUNCTIONAL 3-DEHYDROQUINATE DEHYDRATASE_SHIKIMATE DEHYDROGENASE, CHLOROPLASTIC"/>
    <property type="match status" value="1"/>
</dbReference>
<dbReference type="Proteomes" id="UP000433493">
    <property type="component" value="Unassembled WGS sequence"/>
</dbReference>
<evidence type="ECO:0000256" key="3">
    <source>
        <dbReference type="SAM" id="MobiDB-lite"/>
    </source>
</evidence>